<feature type="compositionally biased region" description="Basic residues" evidence="8">
    <location>
        <begin position="70"/>
        <end position="79"/>
    </location>
</feature>
<dbReference type="InterPro" id="IPR003616">
    <property type="entry name" value="Post-SET_dom"/>
</dbReference>
<comment type="caution">
    <text evidence="11">The sequence shown here is derived from an EMBL/GenBank/DDBJ whole genome shotgun (WGS) entry which is preliminary data.</text>
</comment>
<evidence type="ECO:0000256" key="5">
    <source>
        <dbReference type="ARBA" id="ARBA00022691"/>
    </source>
</evidence>
<protein>
    <recommendedName>
        <fullName evidence="13">SET domain-containing protein</fullName>
    </recommendedName>
</protein>
<name>A0A9P1MWF3_9PELO</name>
<gene>
    <name evidence="11" type="ORF">CAMP_LOCUS4035</name>
</gene>
<feature type="region of interest" description="Disordered" evidence="8">
    <location>
        <begin position="306"/>
        <end position="328"/>
    </location>
</feature>
<comment type="subcellular location">
    <subcellularLocation>
        <location evidence="1">Chromosome</location>
    </subcellularLocation>
</comment>
<dbReference type="PANTHER" id="PTHR46223">
    <property type="entry name" value="HISTONE-LYSINE N-METHYLTRANSFERASE SUV39H"/>
    <property type="match status" value="1"/>
</dbReference>
<evidence type="ECO:0000259" key="10">
    <source>
        <dbReference type="PROSITE" id="PS50868"/>
    </source>
</evidence>
<evidence type="ECO:0000256" key="6">
    <source>
        <dbReference type="ARBA" id="ARBA00022723"/>
    </source>
</evidence>
<evidence type="ECO:0000256" key="4">
    <source>
        <dbReference type="ARBA" id="ARBA00022679"/>
    </source>
</evidence>
<keyword evidence="2" id="KW-0158">Chromosome</keyword>
<evidence type="ECO:0000259" key="9">
    <source>
        <dbReference type="PROSITE" id="PS50280"/>
    </source>
</evidence>
<feature type="region of interest" description="Disordered" evidence="8">
    <location>
        <begin position="70"/>
        <end position="91"/>
    </location>
</feature>
<dbReference type="Proteomes" id="UP001152747">
    <property type="component" value="Unassembled WGS sequence"/>
</dbReference>
<dbReference type="PROSITE" id="PS50280">
    <property type="entry name" value="SET"/>
    <property type="match status" value="1"/>
</dbReference>
<dbReference type="PROSITE" id="PS50868">
    <property type="entry name" value="POST_SET"/>
    <property type="match status" value="1"/>
</dbReference>
<dbReference type="Gene3D" id="2.170.270.10">
    <property type="entry name" value="SET domain"/>
    <property type="match status" value="1"/>
</dbReference>
<sequence length="909" mass="103931">MLDWLFARLGTIITGQTEMSDLNQNISLGSKNNPISLDDSSDESDSGDTIASEEFVPSYHAIRNESWRYIPRKPTRGRPKGTSISRDGKTFLITSKNIKRGRPRKGSIRPQKFKRNLDSTNKPAILKKGRKRRKIKRQSVVRQETPANIPEVRRVQKKDAEEGKGRDIQIFPIFKQRLTGAPLATIDENIDESTPSTSIQEENQSIRQETPTIPEVTRVSIGNEEMKGREISPIFEQRLVRTPFANINEDGNQSTSATSQEDNQNENTTGKRLIMGQQQVGNFRKRGPKRYIDAEKENDGEIYEDFEHNDIPEPLGKRRAPPVDSDSSVNRNVLKNVILDEVFNSNHENNETPSKQCVNAEKLVPEVLQIDSNHHMKNMKSPEKSANVENLVQELLENEEIEELDDEDDSKQDASKENDKQNTVITDFKVGKVRSCERGWESVWNNSEVGMVETGVREDDGELRNIRIEPKCYGNNVQPRPMKKDEAEDENIVIKPNPAKLLFSHNYKFQLRKSQKEAIRGEQLGDIDWVIQAIHETSDSNKFFVLYEGWTAETGSFHSLKQLKRTAPIMLAECRSRSKIIRAIEQQIGSSLRHNFGDLRKYPNNLFWALEDMTYFQNEKRKDRKNISTVFYLSTASKIKEVPNFVYINKNIVERNTEKMINNNQNSVNIDEWMSKSVYIANDGKSSCSSPDCKCNTRQELVYNLNKGLEDHHRLKFRKNGSLDLSKFKIEERRYIIECSDACGCGSLCPSRRIQQGQTIPLVISYENFEKGYGVRAGSDIKRGEFICEYTGVARKVNPKRDDKYSLEFGIVLSNCAIDAMNYGNVARFMNHSCTPNSMYVEAHTRVNETSPLLPRVGIFSIEDIAIGEEITVSYYTIEALKNAAKRSTGKYKCFCKSKNCLGWMPKFL</sequence>
<feature type="compositionally biased region" description="Acidic residues" evidence="8">
    <location>
        <begin position="399"/>
        <end position="410"/>
    </location>
</feature>
<dbReference type="InterPro" id="IPR050973">
    <property type="entry name" value="H3K9_Histone-Lys_N-MTase"/>
</dbReference>
<dbReference type="InterPro" id="IPR046341">
    <property type="entry name" value="SET_dom_sf"/>
</dbReference>
<evidence type="ECO:0000313" key="12">
    <source>
        <dbReference type="Proteomes" id="UP001152747"/>
    </source>
</evidence>
<dbReference type="InterPro" id="IPR001214">
    <property type="entry name" value="SET_dom"/>
</dbReference>
<dbReference type="GO" id="GO:0032259">
    <property type="term" value="P:methylation"/>
    <property type="evidence" value="ECO:0007669"/>
    <property type="project" value="UniProtKB-KW"/>
</dbReference>
<dbReference type="GO" id="GO:0005694">
    <property type="term" value="C:chromosome"/>
    <property type="evidence" value="ECO:0007669"/>
    <property type="project" value="UniProtKB-SubCell"/>
</dbReference>
<dbReference type="AlphaFoldDB" id="A0A9P1MWF3"/>
<dbReference type="OrthoDB" id="5846691at2759"/>
<dbReference type="SUPFAM" id="SSF82199">
    <property type="entry name" value="SET domain"/>
    <property type="match status" value="1"/>
</dbReference>
<dbReference type="SMART" id="SM00317">
    <property type="entry name" value="SET"/>
    <property type="match status" value="1"/>
</dbReference>
<feature type="domain" description="SET" evidence="9">
    <location>
        <begin position="752"/>
        <end position="876"/>
    </location>
</feature>
<dbReference type="GO" id="GO:0008168">
    <property type="term" value="F:methyltransferase activity"/>
    <property type="evidence" value="ECO:0007669"/>
    <property type="project" value="UniProtKB-KW"/>
</dbReference>
<evidence type="ECO:0008006" key="13">
    <source>
        <dbReference type="Google" id="ProtNLM"/>
    </source>
</evidence>
<evidence type="ECO:0000313" key="11">
    <source>
        <dbReference type="EMBL" id="CAI5441398.1"/>
    </source>
</evidence>
<feature type="region of interest" description="Disordered" evidence="8">
    <location>
        <begin position="247"/>
        <end position="284"/>
    </location>
</feature>
<keyword evidence="4" id="KW-0808">Transferase</keyword>
<keyword evidence="5" id="KW-0949">S-adenosyl-L-methionine</keyword>
<feature type="region of interest" description="Disordered" evidence="8">
    <location>
        <begin position="31"/>
        <end position="53"/>
    </location>
</feature>
<dbReference type="PANTHER" id="PTHR46223:SF3">
    <property type="entry name" value="HISTONE-LYSINE N-METHYLTRANSFERASE SET-23"/>
    <property type="match status" value="1"/>
</dbReference>
<keyword evidence="3" id="KW-0489">Methyltransferase</keyword>
<evidence type="ECO:0000256" key="8">
    <source>
        <dbReference type="SAM" id="MobiDB-lite"/>
    </source>
</evidence>
<feature type="domain" description="Post-SET" evidence="10">
    <location>
        <begin position="890"/>
        <end position="906"/>
    </location>
</feature>
<keyword evidence="6" id="KW-0479">Metal-binding</keyword>
<reference evidence="11" key="1">
    <citation type="submission" date="2022-11" db="EMBL/GenBank/DDBJ databases">
        <authorList>
            <person name="Kikuchi T."/>
        </authorList>
    </citation>
    <scope>NUCLEOTIDE SEQUENCE</scope>
    <source>
        <strain evidence="11">PS1010</strain>
    </source>
</reference>
<dbReference type="EMBL" id="CANHGI010000002">
    <property type="protein sequence ID" value="CAI5441398.1"/>
    <property type="molecule type" value="Genomic_DNA"/>
</dbReference>
<dbReference type="GO" id="GO:0046872">
    <property type="term" value="F:metal ion binding"/>
    <property type="evidence" value="ECO:0007669"/>
    <property type="project" value="UniProtKB-KW"/>
</dbReference>
<feature type="region of interest" description="Disordered" evidence="8">
    <location>
        <begin position="399"/>
        <end position="422"/>
    </location>
</feature>
<evidence type="ECO:0000256" key="3">
    <source>
        <dbReference type="ARBA" id="ARBA00022603"/>
    </source>
</evidence>
<feature type="compositionally biased region" description="Polar residues" evidence="8">
    <location>
        <begin position="249"/>
        <end position="281"/>
    </location>
</feature>
<dbReference type="Pfam" id="PF00856">
    <property type="entry name" value="SET"/>
    <property type="match status" value="1"/>
</dbReference>
<evidence type="ECO:0000256" key="7">
    <source>
        <dbReference type="ARBA" id="ARBA00022833"/>
    </source>
</evidence>
<proteinExistence type="predicted"/>
<evidence type="ECO:0000256" key="1">
    <source>
        <dbReference type="ARBA" id="ARBA00004286"/>
    </source>
</evidence>
<feature type="compositionally biased region" description="Basic and acidic residues" evidence="8">
    <location>
        <begin position="411"/>
        <end position="420"/>
    </location>
</feature>
<organism evidence="11 12">
    <name type="scientific">Caenorhabditis angaria</name>
    <dbReference type="NCBI Taxonomy" id="860376"/>
    <lineage>
        <taxon>Eukaryota</taxon>
        <taxon>Metazoa</taxon>
        <taxon>Ecdysozoa</taxon>
        <taxon>Nematoda</taxon>
        <taxon>Chromadorea</taxon>
        <taxon>Rhabditida</taxon>
        <taxon>Rhabditina</taxon>
        <taxon>Rhabditomorpha</taxon>
        <taxon>Rhabditoidea</taxon>
        <taxon>Rhabditidae</taxon>
        <taxon>Peloderinae</taxon>
        <taxon>Caenorhabditis</taxon>
    </lineage>
</organism>
<keyword evidence="7" id="KW-0862">Zinc</keyword>
<evidence type="ECO:0000256" key="2">
    <source>
        <dbReference type="ARBA" id="ARBA00022454"/>
    </source>
</evidence>
<keyword evidence="12" id="KW-1185">Reference proteome</keyword>
<accession>A0A9P1MWF3</accession>